<dbReference type="PROSITE" id="PS51918">
    <property type="entry name" value="RADICAL_SAM"/>
    <property type="match status" value="1"/>
</dbReference>
<evidence type="ECO:0000256" key="3">
    <source>
        <dbReference type="ARBA" id="ARBA00023004"/>
    </source>
</evidence>
<keyword evidence="2" id="KW-0479">Metal-binding</keyword>
<dbReference type="GO" id="GO:0003824">
    <property type="term" value="F:catalytic activity"/>
    <property type="evidence" value="ECO:0007669"/>
    <property type="project" value="InterPro"/>
</dbReference>
<dbReference type="InterPro" id="IPR045784">
    <property type="entry name" value="Radical_SAM_N2"/>
</dbReference>
<feature type="domain" description="Radical SAM core" evidence="5">
    <location>
        <begin position="200"/>
        <end position="423"/>
    </location>
</feature>
<proteinExistence type="predicted"/>
<dbReference type="EMBL" id="DRTV01000265">
    <property type="protein sequence ID" value="HHF58525.1"/>
    <property type="molecule type" value="Genomic_DNA"/>
</dbReference>
<dbReference type="InterPro" id="IPR013785">
    <property type="entry name" value="Aldolase_TIM"/>
</dbReference>
<dbReference type="CDD" id="cd01335">
    <property type="entry name" value="Radical_SAM"/>
    <property type="match status" value="1"/>
</dbReference>
<dbReference type="AlphaFoldDB" id="A0A7C5I515"/>
<keyword evidence="1" id="KW-0949">S-adenosyl-L-methionine</keyword>
<organism evidence="6">
    <name type="scientific">candidate division WOR-3 bacterium</name>
    <dbReference type="NCBI Taxonomy" id="2052148"/>
    <lineage>
        <taxon>Bacteria</taxon>
        <taxon>Bacteria division WOR-3</taxon>
    </lineage>
</organism>
<dbReference type="Pfam" id="PF04055">
    <property type="entry name" value="Radical_SAM"/>
    <property type="match status" value="1"/>
</dbReference>
<dbReference type="SMART" id="SM00729">
    <property type="entry name" value="Elp3"/>
    <property type="match status" value="1"/>
</dbReference>
<comment type="caution">
    <text evidence="6">The sequence shown here is derived from an EMBL/GenBank/DDBJ whole genome shotgun (WGS) entry which is preliminary data.</text>
</comment>
<dbReference type="SFLD" id="SFLDG01082">
    <property type="entry name" value="B12-binding_domain_containing"/>
    <property type="match status" value="1"/>
</dbReference>
<evidence type="ECO:0000256" key="1">
    <source>
        <dbReference type="ARBA" id="ARBA00022691"/>
    </source>
</evidence>
<dbReference type="GO" id="GO:0046872">
    <property type="term" value="F:metal ion binding"/>
    <property type="evidence" value="ECO:0007669"/>
    <property type="project" value="UniProtKB-KW"/>
</dbReference>
<dbReference type="Gene3D" id="3.20.20.70">
    <property type="entry name" value="Aldolase class I"/>
    <property type="match status" value="1"/>
</dbReference>
<dbReference type="PANTHER" id="PTHR42731">
    <property type="entry name" value="SLL1084 PROTEIN"/>
    <property type="match status" value="1"/>
</dbReference>
<dbReference type="SFLD" id="SFLDS00029">
    <property type="entry name" value="Radical_SAM"/>
    <property type="match status" value="1"/>
</dbReference>
<gene>
    <name evidence="6" type="ORF">ENL41_03775</name>
</gene>
<sequence>MNLHISKNGGDLRKSNADFRWFTKIYSEKKSAAIVFPENLQLGTSNLAVHLLFRILNRHFETDIFFLNLDRGIITRKGLNEFDFVFFTVDYEPSYPNILKILIQNKIEPLKNKRKRPILIGGGIAISSNPFPLLPFFDVLALGEAEVILPDLIPALTNNDIDILKTQTWAILPDSKVSGKRAYLRDLKYSLAYSIFTYQKTTLKMFLYEISRSCPQKCRFCLLSYSTLPPRYVPFNIMLKNLEGLDTTELPLGLVGSSILDHPEIDYIIDEIGARFKRVTVSSLKIDRQKFETLRKLKSKGLKTITIAPETGTYKLRKKINKNITDQEIKEFIKMVNDLKFDTVKMYFIVGLPEEDDEDVEAINDIMAFSRKNFRGKISVTVSIFVPKPHTPFQYRPFPLRNTTRKRMQLLKPPKGVILHRGSYQGALNQTLFSRGDERLGHALLKALVERKPFKSFLHVENYLFNEEFIKNLPFNLIDTGIDSNFLVREDLKASKEKITPPCDLHGRCKLCGVCSD</sequence>
<dbReference type="InterPro" id="IPR007197">
    <property type="entry name" value="rSAM"/>
</dbReference>
<evidence type="ECO:0000256" key="4">
    <source>
        <dbReference type="ARBA" id="ARBA00023014"/>
    </source>
</evidence>
<keyword evidence="3" id="KW-0408">Iron</keyword>
<dbReference type="PANTHER" id="PTHR42731:SF1">
    <property type="entry name" value="RADICAL SAM DOMAIN PROTEIN"/>
    <property type="match status" value="1"/>
</dbReference>
<evidence type="ECO:0000256" key="2">
    <source>
        <dbReference type="ARBA" id="ARBA00022723"/>
    </source>
</evidence>
<keyword evidence="4" id="KW-0411">Iron-sulfur</keyword>
<dbReference type="Pfam" id="PF19864">
    <property type="entry name" value="Radical_SAM_N2"/>
    <property type="match status" value="1"/>
</dbReference>
<dbReference type="InterPro" id="IPR058240">
    <property type="entry name" value="rSAM_sf"/>
</dbReference>
<name>A0A7C5I515_UNCW3</name>
<dbReference type="Gene3D" id="3.40.50.280">
    <property type="entry name" value="Cobalamin-binding domain"/>
    <property type="match status" value="1"/>
</dbReference>
<dbReference type="GO" id="GO:0051536">
    <property type="term" value="F:iron-sulfur cluster binding"/>
    <property type="evidence" value="ECO:0007669"/>
    <property type="project" value="UniProtKB-KW"/>
</dbReference>
<reference evidence="6" key="1">
    <citation type="journal article" date="2020" name="mSystems">
        <title>Genome- and Community-Level Interaction Insights into Carbon Utilization and Element Cycling Functions of Hydrothermarchaeota in Hydrothermal Sediment.</title>
        <authorList>
            <person name="Zhou Z."/>
            <person name="Liu Y."/>
            <person name="Xu W."/>
            <person name="Pan J."/>
            <person name="Luo Z.H."/>
            <person name="Li M."/>
        </authorList>
    </citation>
    <scope>NUCLEOTIDE SEQUENCE [LARGE SCALE GENOMIC DNA]</scope>
    <source>
        <strain evidence="6">HyVt-94</strain>
    </source>
</reference>
<dbReference type="InterPro" id="IPR006638">
    <property type="entry name" value="Elp3/MiaA/NifB-like_rSAM"/>
</dbReference>
<dbReference type="Proteomes" id="UP000886014">
    <property type="component" value="Unassembled WGS sequence"/>
</dbReference>
<accession>A0A7C5I515</accession>
<protein>
    <submittedName>
        <fullName evidence="6">Radical SAM protein</fullName>
    </submittedName>
</protein>
<dbReference type="SUPFAM" id="SSF102114">
    <property type="entry name" value="Radical SAM enzymes"/>
    <property type="match status" value="1"/>
</dbReference>
<evidence type="ECO:0000259" key="5">
    <source>
        <dbReference type="PROSITE" id="PS51918"/>
    </source>
</evidence>
<evidence type="ECO:0000313" key="6">
    <source>
        <dbReference type="EMBL" id="HHF58525.1"/>
    </source>
</evidence>